<keyword evidence="9" id="KW-1185">Reference proteome</keyword>
<evidence type="ECO:0000256" key="6">
    <source>
        <dbReference type="ARBA" id="ARBA00023136"/>
    </source>
</evidence>
<organism evidence="8 9">
    <name type="scientific">Psychroserpens burtonensis</name>
    <dbReference type="NCBI Taxonomy" id="49278"/>
    <lineage>
        <taxon>Bacteria</taxon>
        <taxon>Pseudomonadati</taxon>
        <taxon>Bacteroidota</taxon>
        <taxon>Flavobacteriia</taxon>
        <taxon>Flavobacteriales</taxon>
        <taxon>Flavobacteriaceae</taxon>
        <taxon>Psychroserpens</taxon>
    </lineage>
</organism>
<comment type="similarity">
    <text evidence="2">Belongs to the DoxX family.</text>
</comment>
<feature type="transmembrane region" description="Helical" evidence="7">
    <location>
        <begin position="100"/>
        <end position="120"/>
    </location>
</feature>
<dbReference type="PANTHER" id="PTHR33452">
    <property type="entry name" value="OXIDOREDUCTASE CATD-RELATED"/>
    <property type="match status" value="1"/>
</dbReference>
<evidence type="ECO:0000256" key="2">
    <source>
        <dbReference type="ARBA" id="ARBA00006679"/>
    </source>
</evidence>
<evidence type="ECO:0000256" key="3">
    <source>
        <dbReference type="ARBA" id="ARBA00022475"/>
    </source>
</evidence>
<comment type="subcellular location">
    <subcellularLocation>
        <location evidence="1">Cell membrane</location>
        <topology evidence="1">Multi-pass membrane protein</topology>
    </subcellularLocation>
</comment>
<evidence type="ECO:0000313" key="9">
    <source>
        <dbReference type="Proteomes" id="UP000321938"/>
    </source>
</evidence>
<dbReference type="InterPro" id="IPR051907">
    <property type="entry name" value="DoxX-like_oxidoreductase"/>
</dbReference>
<dbReference type="STRING" id="1123037.GCA_000425305_00929"/>
<evidence type="ECO:0000256" key="1">
    <source>
        <dbReference type="ARBA" id="ARBA00004651"/>
    </source>
</evidence>
<accession>A0A5C7BIN3</accession>
<comment type="caution">
    <text evidence="8">The sequence shown here is derived from an EMBL/GenBank/DDBJ whole genome shotgun (WGS) entry which is preliminary data.</text>
</comment>
<feature type="transmembrane region" description="Helical" evidence="7">
    <location>
        <begin position="41"/>
        <end position="65"/>
    </location>
</feature>
<dbReference type="Proteomes" id="UP000321938">
    <property type="component" value="Unassembled WGS sequence"/>
</dbReference>
<keyword evidence="4 7" id="KW-0812">Transmembrane</keyword>
<dbReference type="PANTHER" id="PTHR33452:SF1">
    <property type="entry name" value="INNER MEMBRANE PROTEIN YPHA-RELATED"/>
    <property type="match status" value="1"/>
</dbReference>
<evidence type="ECO:0000256" key="4">
    <source>
        <dbReference type="ARBA" id="ARBA00022692"/>
    </source>
</evidence>
<sequence>MKKNFTDLALFVLRLGFGGLMLTHGIPKIEKLTNAAEFPDPMGIGGLPSLILCLIGEVLAPILIIVGFKTKWAALPAAITMFVAAFVIHAKDDLGTKEQALLYLIAFAVIFLAGAGKLSIDGMKK</sequence>
<reference evidence="8 9" key="1">
    <citation type="submission" date="2019-08" db="EMBL/GenBank/DDBJ databases">
        <title>Genome of Psychroserpens burtonensis ACAM 167.</title>
        <authorList>
            <person name="Bowman J.P."/>
        </authorList>
    </citation>
    <scope>NUCLEOTIDE SEQUENCE [LARGE SCALE GENOMIC DNA]</scope>
    <source>
        <strain evidence="8 9">ACAM 167</strain>
    </source>
</reference>
<name>A0A5C7BIN3_9FLAO</name>
<dbReference type="AlphaFoldDB" id="A0A5C7BIN3"/>
<evidence type="ECO:0000313" key="8">
    <source>
        <dbReference type="EMBL" id="TXE19699.1"/>
    </source>
</evidence>
<dbReference type="RefSeq" id="WP_037052877.1">
    <property type="nucleotide sequence ID" value="NZ_VOSB01000003.1"/>
</dbReference>
<dbReference type="InterPro" id="IPR032808">
    <property type="entry name" value="DoxX"/>
</dbReference>
<dbReference type="EMBL" id="VOSB01000003">
    <property type="protein sequence ID" value="TXE19699.1"/>
    <property type="molecule type" value="Genomic_DNA"/>
</dbReference>
<dbReference type="OrthoDB" id="9813193at2"/>
<proteinExistence type="inferred from homology"/>
<protein>
    <submittedName>
        <fullName evidence="8">DoxX family protein</fullName>
    </submittedName>
</protein>
<feature type="transmembrane region" description="Helical" evidence="7">
    <location>
        <begin position="72"/>
        <end position="88"/>
    </location>
</feature>
<gene>
    <name evidence="8" type="ORF">ES692_02825</name>
</gene>
<keyword evidence="3" id="KW-1003">Cell membrane</keyword>
<evidence type="ECO:0000256" key="5">
    <source>
        <dbReference type="ARBA" id="ARBA00022989"/>
    </source>
</evidence>
<keyword evidence="5 7" id="KW-1133">Transmembrane helix</keyword>
<dbReference type="GO" id="GO:0005886">
    <property type="term" value="C:plasma membrane"/>
    <property type="evidence" value="ECO:0007669"/>
    <property type="project" value="UniProtKB-SubCell"/>
</dbReference>
<evidence type="ECO:0000256" key="7">
    <source>
        <dbReference type="SAM" id="Phobius"/>
    </source>
</evidence>
<keyword evidence="6 7" id="KW-0472">Membrane</keyword>
<dbReference type="Pfam" id="PF07681">
    <property type="entry name" value="DoxX"/>
    <property type="match status" value="1"/>
</dbReference>